<feature type="region of interest" description="Disordered" evidence="1">
    <location>
        <begin position="37"/>
        <end position="56"/>
    </location>
</feature>
<name>H1KLQ4_METEX</name>
<organism evidence="2 3">
    <name type="scientific">Methylorubrum extorquens DSM 13060</name>
    <dbReference type="NCBI Taxonomy" id="882800"/>
    <lineage>
        <taxon>Bacteria</taxon>
        <taxon>Pseudomonadati</taxon>
        <taxon>Pseudomonadota</taxon>
        <taxon>Alphaproteobacteria</taxon>
        <taxon>Hyphomicrobiales</taxon>
        <taxon>Methylobacteriaceae</taxon>
        <taxon>Methylorubrum</taxon>
    </lineage>
</organism>
<dbReference type="RefSeq" id="WP_003601853.1">
    <property type="nucleotide sequence ID" value="NZ_AGJK01000103.1"/>
</dbReference>
<proteinExistence type="predicted"/>
<evidence type="ECO:0000313" key="2">
    <source>
        <dbReference type="EMBL" id="EHP91569.1"/>
    </source>
</evidence>
<reference evidence="2 3" key="1">
    <citation type="submission" date="2011-09" db="EMBL/GenBank/DDBJ databases">
        <title>The draft genome of Methylobacterium extorquens DSM 13060.</title>
        <authorList>
            <consortium name="US DOE Joint Genome Institute (JGI-PGF)"/>
            <person name="Lucas S."/>
            <person name="Han J."/>
            <person name="Lapidus A."/>
            <person name="Cheng J.-F."/>
            <person name="Goodwin L."/>
            <person name="Pitluck S."/>
            <person name="Peters L."/>
            <person name="Land M.L."/>
            <person name="Hauser L."/>
            <person name="Koskimaki J."/>
            <person name="Halonen O."/>
            <person name="Pirttila A."/>
            <person name="Frank C."/>
            <person name="Woyke T.J."/>
        </authorList>
    </citation>
    <scope>NUCLEOTIDE SEQUENCE [LARGE SCALE GENOMIC DNA]</scope>
    <source>
        <strain evidence="2 3">DSM 13060</strain>
    </source>
</reference>
<dbReference type="EMBL" id="AGJK01000103">
    <property type="protein sequence ID" value="EHP91569.1"/>
    <property type="molecule type" value="Genomic_DNA"/>
</dbReference>
<feature type="compositionally biased region" description="Low complexity" evidence="1">
    <location>
        <begin position="42"/>
        <end position="55"/>
    </location>
</feature>
<accession>H1KLQ4</accession>
<sequence length="174" mass="19440">PVRPANPAAVPGQVQGRPGTRDNRGWLSDLLTRASLDDDGAEAVPAPAPAAAPEAKGPVERISLDAISTDIARMVDHQASVEFWQRYRQGDTNLFDGRLYTVQGRQTFEQIQRRYRADAEFRRTVDRYVGEFERLLGEVTKNDRDTKRADAYLTSETGKVYTMLAHASGRFDEA</sequence>
<comment type="caution">
    <text evidence="2">The sequence shown here is derived from an EMBL/GenBank/DDBJ whole genome shotgun (WGS) entry which is preliminary data.</text>
</comment>
<protein>
    <submittedName>
        <fullName evidence="2">Uncharacterized protein</fullName>
    </submittedName>
</protein>
<evidence type="ECO:0000313" key="3">
    <source>
        <dbReference type="Proteomes" id="UP000004382"/>
    </source>
</evidence>
<feature type="region of interest" description="Disordered" evidence="1">
    <location>
        <begin position="1"/>
        <end position="25"/>
    </location>
</feature>
<gene>
    <name evidence="2" type="ORF">MetexDRAFT_3566</name>
</gene>
<feature type="non-terminal residue" evidence="2">
    <location>
        <position position="1"/>
    </location>
</feature>
<dbReference type="AlphaFoldDB" id="H1KLQ4"/>
<evidence type="ECO:0000256" key="1">
    <source>
        <dbReference type="SAM" id="MobiDB-lite"/>
    </source>
</evidence>
<dbReference type="Proteomes" id="UP000004382">
    <property type="component" value="Unassembled WGS sequence"/>
</dbReference>
<dbReference type="PATRIC" id="fig|882800.3.peg.3516"/>